<dbReference type="EMBL" id="LGGX01000017">
    <property type="protein sequence ID" value="KUK86513.1"/>
    <property type="molecule type" value="Genomic_DNA"/>
</dbReference>
<feature type="transmembrane region" description="Helical" evidence="6">
    <location>
        <begin position="124"/>
        <end position="147"/>
    </location>
</feature>
<keyword evidence="3 6" id="KW-0812">Transmembrane</keyword>
<comment type="caution">
    <text evidence="7">The sequence shown here is derived from an EMBL/GenBank/DDBJ whole genome shotgun (WGS) entry which is preliminary data.</text>
</comment>
<evidence type="ECO:0000256" key="5">
    <source>
        <dbReference type="ARBA" id="ARBA00023136"/>
    </source>
</evidence>
<proteinExistence type="predicted"/>
<feature type="transmembrane region" description="Helical" evidence="6">
    <location>
        <begin position="268"/>
        <end position="285"/>
    </location>
</feature>
<dbReference type="InterPro" id="IPR050833">
    <property type="entry name" value="Poly_Biosynth_Transport"/>
</dbReference>
<dbReference type="PANTHER" id="PTHR30250">
    <property type="entry name" value="PST FAMILY PREDICTED COLANIC ACID TRANSPORTER"/>
    <property type="match status" value="1"/>
</dbReference>
<evidence type="ECO:0000256" key="2">
    <source>
        <dbReference type="ARBA" id="ARBA00022475"/>
    </source>
</evidence>
<keyword evidence="5 6" id="KW-0472">Membrane</keyword>
<dbReference type="PANTHER" id="PTHR30250:SF11">
    <property type="entry name" value="O-ANTIGEN TRANSPORTER-RELATED"/>
    <property type="match status" value="1"/>
</dbReference>
<accession>A0A101I0R6</accession>
<evidence type="ECO:0000256" key="4">
    <source>
        <dbReference type="ARBA" id="ARBA00022989"/>
    </source>
</evidence>
<feature type="transmembrane region" description="Helical" evidence="6">
    <location>
        <begin position="391"/>
        <end position="406"/>
    </location>
</feature>
<evidence type="ECO:0000256" key="3">
    <source>
        <dbReference type="ARBA" id="ARBA00022692"/>
    </source>
</evidence>
<evidence type="ECO:0000313" key="7">
    <source>
        <dbReference type="EMBL" id="KUK86513.1"/>
    </source>
</evidence>
<feature type="transmembrane region" description="Helical" evidence="6">
    <location>
        <begin position="358"/>
        <end position="379"/>
    </location>
</feature>
<reference evidence="8" key="1">
    <citation type="journal article" date="2015" name="MBio">
        <title>Genome-Resolved Metagenomic Analysis Reveals Roles for Candidate Phyla and Other Microbial Community Members in Biogeochemical Transformations in Oil Reservoirs.</title>
        <authorList>
            <person name="Hu P."/>
            <person name="Tom L."/>
            <person name="Singh A."/>
            <person name="Thomas B.C."/>
            <person name="Baker B.J."/>
            <person name="Piceno Y.M."/>
            <person name="Andersen G.L."/>
            <person name="Banfield J.F."/>
        </authorList>
    </citation>
    <scope>NUCLEOTIDE SEQUENCE [LARGE SCALE GENOMIC DNA]</scope>
</reference>
<feature type="transmembrane region" description="Helical" evidence="6">
    <location>
        <begin position="40"/>
        <end position="61"/>
    </location>
</feature>
<evidence type="ECO:0000256" key="6">
    <source>
        <dbReference type="SAM" id="Phobius"/>
    </source>
</evidence>
<feature type="transmembrane region" description="Helical" evidence="6">
    <location>
        <begin position="68"/>
        <end position="88"/>
    </location>
</feature>
<comment type="subcellular location">
    <subcellularLocation>
        <location evidence="1">Cell membrane</location>
        <topology evidence="1">Multi-pass membrane protein</topology>
    </subcellularLocation>
</comment>
<feature type="transmembrane region" description="Helical" evidence="6">
    <location>
        <begin position="412"/>
        <end position="431"/>
    </location>
</feature>
<feature type="transmembrane region" description="Helical" evidence="6">
    <location>
        <begin position="94"/>
        <end position="112"/>
    </location>
</feature>
<evidence type="ECO:0000313" key="8">
    <source>
        <dbReference type="Proteomes" id="UP000053467"/>
    </source>
</evidence>
<dbReference type="GO" id="GO:0005886">
    <property type="term" value="C:plasma membrane"/>
    <property type="evidence" value="ECO:0007669"/>
    <property type="project" value="UniProtKB-SubCell"/>
</dbReference>
<sequence length="434" mass="50801">MKSILVGSGRVLYSIVIFLLTVICSRVFSVDFYINFREFILYFLIGVNIAGIPATNTLYYFRDRNNRNIFFVYTISFLFLSIFFIVLYLFSKSFLIPLSFVVSFTSVFFLVCEATSLSLRNASVSIVLNILESSSFFLPLLLVFLFKVNEYSFFLYLLFLSFIKIIFYSTLTIILNRKNRDYDKKEIVKFSFPLYLNGVLGSVSKQIDKFVVSLFYYGKSFADYSTGSFEIPLVARFFSGIFHERADYIKEKIESKKNGELKRDFEKILKYSLSILGILTLIFFINSKNLIKILFSEKYVESYKFFMVYLTVLPLRNIPFGFLLSLKGKSFLLFSISLLDSFLTLLFSLLFAKFFNTFLVSFSFVIATVVSVSLTMFFIKDIFPSKVYIKRYLLILFTILISIPFLNRINSLILTSILVFSYFILDFLFFWRER</sequence>
<feature type="transmembrane region" description="Helical" evidence="6">
    <location>
        <begin position="331"/>
        <end position="352"/>
    </location>
</feature>
<feature type="transmembrane region" description="Helical" evidence="6">
    <location>
        <begin position="153"/>
        <end position="175"/>
    </location>
</feature>
<evidence type="ECO:0000256" key="1">
    <source>
        <dbReference type="ARBA" id="ARBA00004651"/>
    </source>
</evidence>
<dbReference type="AlphaFoldDB" id="A0A101I0R6"/>
<name>A0A101I0R6_UNCT6</name>
<protein>
    <submittedName>
        <fullName evidence="7">Polysaccharide biosynthesis protein</fullName>
    </submittedName>
</protein>
<feature type="transmembrane region" description="Helical" evidence="6">
    <location>
        <begin position="12"/>
        <end position="34"/>
    </location>
</feature>
<gene>
    <name evidence="7" type="ORF">XE03_1463</name>
</gene>
<keyword evidence="2" id="KW-1003">Cell membrane</keyword>
<dbReference type="Proteomes" id="UP000053467">
    <property type="component" value="Unassembled WGS sequence"/>
</dbReference>
<organism evidence="7 8">
    <name type="scientific">candidate division TA06 bacterium 34_109</name>
    <dbReference type="NCBI Taxonomy" id="1635277"/>
    <lineage>
        <taxon>Bacteria</taxon>
        <taxon>Bacteria division TA06</taxon>
    </lineage>
</organism>
<feature type="transmembrane region" description="Helical" evidence="6">
    <location>
        <begin position="305"/>
        <end position="324"/>
    </location>
</feature>
<keyword evidence="4 6" id="KW-1133">Transmembrane helix</keyword>